<proteinExistence type="predicted"/>
<comment type="caution">
    <text evidence="2">The sequence shown here is derived from an EMBL/GenBank/DDBJ whole genome shotgun (WGS) entry which is preliminary data.</text>
</comment>
<accession>A0A2T0B0E7</accession>
<dbReference type="EMBL" id="PVXN01000001">
    <property type="protein sequence ID" value="PRR76992.1"/>
    <property type="molecule type" value="Genomic_DNA"/>
</dbReference>
<evidence type="ECO:0000259" key="1">
    <source>
        <dbReference type="SMART" id="SM00909"/>
    </source>
</evidence>
<dbReference type="InterPro" id="IPR019606">
    <property type="entry name" value="GerMN"/>
</dbReference>
<gene>
    <name evidence="2" type="ORF">CPAL_00410</name>
</gene>
<dbReference type="SMART" id="SM00909">
    <property type="entry name" value="Germane"/>
    <property type="match status" value="1"/>
</dbReference>
<dbReference type="AlphaFoldDB" id="A0A2T0B0E7"/>
<organism evidence="2 3">
    <name type="scientific">Clostridium thermopalmarium DSM 5974</name>
    <dbReference type="NCBI Taxonomy" id="1121340"/>
    <lineage>
        <taxon>Bacteria</taxon>
        <taxon>Bacillati</taxon>
        <taxon>Bacillota</taxon>
        <taxon>Clostridia</taxon>
        <taxon>Eubacteriales</taxon>
        <taxon>Clostridiaceae</taxon>
        <taxon>Clostridium</taxon>
    </lineage>
</organism>
<evidence type="ECO:0000313" key="3">
    <source>
        <dbReference type="Proteomes" id="UP000239614"/>
    </source>
</evidence>
<dbReference type="PROSITE" id="PS51257">
    <property type="entry name" value="PROKAR_LIPOPROTEIN"/>
    <property type="match status" value="1"/>
</dbReference>
<feature type="domain" description="GerMN" evidence="1">
    <location>
        <begin position="82"/>
        <end position="169"/>
    </location>
</feature>
<sequence length="188" mass="21235">MKKIYRLFLIILATVFLSFILLGCGNKNKDLVKDNKKLKTLKLPNSDETCINLDVYFDGSKSENEVKVLKEERILEKEELIGEIIMQELIKGPSVESQLKPVFHKDTKLISFSIKDGIAYVNLSKEAKYKMSTAKEEACLRSIVLSLTQLSSINKVKILINNKSVDSLGGNYDISKAFAEEDISKIKK</sequence>
<dbReference type="Proteomes" id="UP000239614">
    <property type="component" value="Unassembled WGS sequence"/>
</dbReference>
<dbReference type="RefSeq" id="WP_106023830.1">
    <property type="nucleotide sequence ID" value="NZ_PVXN01000001.1"/>
</dbReference>
<keyword evidence="3" id="KW-1185">Reference proteome</keyword>
<protein>
    <submittedName>
        <fullName evidence="2">Sporulation and spore germination</fullName>
    </submittedName>
</protein>
<name>A0A2T0B0E7_9CLOT</name>
<reference evidence="2 3" key="1">
    <citation type="submission" date="2018-03" db="EMBL/GenBank/DDBJ databases">
        <title>Genome sequence of Clostridium thermopalmarium DSM 5974.</title>
        <authorList>
            <person name="Poehlein A."/>
            <person name="Daniel R."/>
        </authorList>
    </citation>
    <scope>NUCLEOTIDE SEQUENCE [LARGE SCALE GENOMIC DNA]</scope>
    <source>
        <strain evidence="2 3">DSM 5974</strain>
    </source>
</reference>
<dbReference type="Pfam" id="PF10646">
    <property type="entry name" value="Germane"/>
    <property type="match status" value="1"/>
</dbReference>
<evidence type="ECO:0000313" key="2">
    <source>
        <dbReference type="EMBL" id="PRR76992.1"/>
    </source>
</evidence>
<dbReference type="OrthoDB" id="1935495at2"/>